<accession>A0A085MCF5</accession>
<reference evidence="1 2" key="1">
    <citation type="journal article" date="2014" name="Nat. Genet.">
        <title>Genome and transcriptome of the porcine whipworm Trichuris suis.</title>
        <authorList>
            <person name="Jex A.R."/>
            <person name="Nejsum P."/>
            <person name="Schwarz E.M."/>
            <person name="Hu L."/>
            <person name="Young N.D."/>
            <person name="Hall R.S."/>
            <person name="Korhonen P.K."/>
            <person name="Liao S."/>
            <person name="Thamsborg S."/>
            <person name="Xia J."/>
            <person name="Xu P."/>
            <person name="Wang S."/>
            <person name="Scheerlinck J.P."/>
            <person name="Hofmann A."/>
            <person name="Sternberg P.W."/>
            <person name="Wang J."/>
            <person name="Gasser R.B."/>
        </authorList>
    </citation>
    <scope>NUCLEOTIDE SEQUENCE [LARGE SCALE GENOMIC DNA]</scope>
    <source>
        <strain evidence="1">DCEP-RM93M</strain>
    </source>
</reference>
<evidence type="ECO:0000313" key="2">
    <source>
        <dbReference type="Proteomes" id="UP000030764"/>
    </source>
</evidence>
<keyword evidence="2" id="KW-1185">Reference proteome</keyword>
<name>A0A085MCF5_9BILA</name>
<dbReference type="Proteomes" id="UP000030764">
    <property type="component" value="Unassembled WGS sequence"/>
</dbReference>
<evidence type="ECO:0000313" key="1">
    <source>
        <dbReference type="EMBL" id="KFD54901.1"/>
    </source>
</evidence>
<feature type="non-terminal residue" evidence="1">
    <location>
        <position position="60"/>
    </location>
</feature>
<dbReference type="EMBL" id="KL363204">
    <property type="protein sequence ID" value="KFD54901.1"/>
    <property type="molecule type" value="Genomic_DNA"/>
</dbReference>
<organism evidence="1 2">
    <name type="scientific">Trichuris suis</name>
    <name type="common">pig whipworm</name>
    <dbReference type="NCBI Taxonomy" id="68888"/>
    <lineage>
        <taxon>Eukaryota</taxon>
        <taxon>Metazoa</taxon>
        <taxon>Ecdysozoa</taxon>
        <taxon>Nematoda</taxon>
        <taxon>Enoplea</taxon>
        <taxon>Dorylaimia</taxon>
        <taxon>Trichinellida</taxon>
        <taxon>Trichuridae</taxon>
        <taxon>Trichuris</taxon>
    </lineage>
</organism>
<gene>
    <name evidence="1" type="ORF">M513_04335</name>
</gene>
<protein>
    <submittedName>
        <fullName evidence="1">Uncharacterized protein</fullName>
    </submittedName>
</protein>
<sequence length="60" mass="6899">MCYEEAEFISVFALRRICGGVIRCYEERGKDTIALSVCFVRSLPQRYSCYCRSSARGNYA</sequence>
<dbReference type="AlphaFoldDB" id="A0A085MCF5"/>
<proteinExistence type="predicted"/>